<evidence type="ECO:0000313" key="6">
    <source>
        <dbReference type="EMBL" id="ARN56386.1"/>
    </source>
</evidence>
<dbReference type="GO" id="GO:0003735">
    <property type="term" value="F:structural constituent of ribosome"/>
    <property type="evidence" value="ECO:0007669"/>
    <property type="project" value="InterPro"/>
</dbReference>
<dbReference type="STRING" id="1941349.STSP1_00767"/>
<dbReference type="RefSeq" id="WP_085755082.1">
    <property type="nucleotide sequence ID" value="NZ_CP021023.1"/>
</dbReference>
<evidence type="ECO:0000256" key="4">
    <source>
        <dbReference type="ARBA" id="ARBA00035178"/>
    </source>
</evidence>
<dbReference type="InterPro" id="IPR044957">
    <property type="entry name" value="Ribosomal_bL32_bact"/>
</dbReference>
<dbReference type="HAMAP" id="MF_00340">
    <property type="entry name" value="Ribosomal_bL32"/>
    <property type="match status" value="1"/>
</dbReference>
<keyword evidence="3 5" id="KW-0687">Ribonucleoprotein</keyword>
<keyword evidence="2 5" id="KW-0689">Ribosomal protein</keyword>
<gene>
    <name evidence="5 6" type="primary">rpmF</name>
    <name evidence="6" type="ORF">STSP1_00767</name>
</gene>
<dbReference type="GO" id="GO:0015934">
    <property type="term" value="C:large ribosomal subunit"/>
    <property type="evidence" value="ECO:0007669"/>
    <property type="project" value="InterPro"/>
</dbReference>
<evidence type="ECO:0000256" key="3">
    <source>
        <dbReference type="ARBA" id="ARBA00023274"/>
    </source>
</evidence>
<dbReference type="InterPro" id="IPR011332">
    <property type="entry name" value="Ribosomal_zn-bd"/>
</dbReference>
<comment type="similarity">
    <text evidence="1 5">Belongs to the bacterial ribosomal protein bL32 family.</text>
</comment>
<dbReference type="Pfam" id="PF01783">
    <property type="entry name" value="Ribosomal_L32p"/>
    <property type="match status" value="1"/>
</dbReference>
<dbReference type="GO" id="GO:0006412">
    <property type="term" value="P:translation"/>
    <property type="evidence" value="ECO:0007669"/>
    <property type="project" value="UniProtKB-UniRule"/>
</dbReference>
<dbReference type="KEGG" id="pbp:STSP1_00767"/>
<dbReference type="PANTHER" id="PTHR35534:SF1">
    <property type="entry name" value="LARGE RIBOSOMAL SUBUNIT PROTEIN BL32"/>
    <property type="match status" value="1"/>
</dbReference>
<accession>A0A1W6LKU9</accession>
<organism evidence="6 7">
    <name type="scientific">Sedimentisphaera salicampi</name>
    <dbReference type="NCBI Taxonomy" id="1941349"/>
    <lineage>
        <taxon>Bacteria</taxon>
        <taxon>Pseudomonadati</taxon>
        <taxon>Planctomycetota</taxon>
        <taxon>Phycisphaerae</taxon>
        <taxon>Sedimentisphaerales</taxon>
        <taxon>Sedimentisphaeraceae</taxon>
        <taxon>Sedimentisphaera</taxon>
    </lineage>
</organism>
<evidence type="ECO:0000256" key="5">
    <source>
        <dbReference type="HAMAP-Rule" id="MF_00340"/>
    </source>
</evidence>
<dbReference type="SUPFAM" id="SSF57829">
    <property type="entry name" value="Zn-binding ribosomal proteins"/>
    <property type="match status" value="1"/>
</dbReference>
<name>A0A1W6LKU9_9BACT</name>
<evidence type="ECO:0000256" key="1">
    <source>
        <dbReference type="ARBA" id="ARBA00008560"/>
    </source>
</evidence>
<proteinExistence type="inferred from homology"/>
<dbReference type="EMBL" id="CP021023">
    <property type="protein sequence ID" value="ARN56386.1"/>
    <property type="molecule type" value="Genomic_DNA"/>
</dbReference>
<protein>
    <recommendedName>
        <fullName evidence="4 5">Large ribosomal subunit protein bL32</fullName>
    </recommendedName>
</protein>
<evidence type="ECO:0000313" key="7">
    <source>
        <dbReference type="Proteomes" id="UP000193334"/>
    </source>
</evidence>
<dbReference type="AlphaFoldDB" id="A0A1W6LKU9"/>
<dbReference type="Proteomes" id="UP000193334">
    <property type="component" value="Chromosome"/>
</dbReference>
<dbReference type="PANTHER" id="PTHR35534">
    <property type="entry name" value="50S RIBOSOMAL PROTEIN L32"/>
    <property type="match status" value="1"/>
</dbReference>
<evidence type="ECO:0000256" key="2">
    <source>
        <dbReference type="ARBA" id="ARBA00022980"/>
    </source>
</evidence>
<dbReference type="NCBIfam" id="TIGR01031">
    <property type="entry name" value="rpmF_bact"/>
    <property type="match status" value="1"/>
</dbReference>
<keyword evidence="7" id="KW-1185">Reference proteome</keyword>
<reference evidence="7" key="1">
    <citation type="submission" date="2017-04" db="EMBL/GenBank/DDBJ databases">
        <title>Comparative genomics and description of representatives of a novel lineage of planctomycetes thriving in anoxic sediments.</title>
        <authorList>
            <person name="Spring S."/>
            <person name="Bunk B."/>
            <person name="Sproer C."/>
        </authorList>
    </citation>
    <scope>NUCLEOTIDE SEQUENCE [LARGE SCALE GENOMIC DNA]</scope>
    <source>
        <strain evidence="7">ST-PulAB-D4</strain>
    </source>
</reference>
<dbReference type="InterPro" id="IPR002677">
    <property type="entry name" value="Ribosomal_bL32"/>
</dbReference>
<sequence length="62" mass="6935">MQPVKKTSRSRTRTRRAHHALRPVNYSVCQQCGESKLPHAACGNCGYYNKKISIDIDTEAAS</sequence>